<accession>A0A6J6PIS0</accession>
<dbReference type="PIRSF" id="PIRSF004553">
    <property type="entry name" value="CHP00095"/>
    <property type="match status" value="1"/>
</dbReference>
<name>A0A6J6PIS0_9ZZZZ</name>
<protein>
    <submittedName>
        <fullName evidence="5">Unannotated protein</fullName>
    </submittedName>
</protein>
<keyword evidence="2" id="KW-0808">Transferase</keyword>
<sequence>MRIIAGSARGRKLDAPQGATRPTSDRAREGVFSTISSLFGELHDLRVLDLYAGTGALGLEAASRGATSVDLIENDAKAVAVCRANIEKVGHSGVKVHALAVEKWLTQEVAPAPYDIVLIDPPYSLANDRVEHVLELLLSQGLLTDRALVSVERESKSPSFAWPVGYLAERERAYGLAIVRYASKDC</sequence>
<dbReference type="EMBL" id="CAEZXN010000024">
    <property type="protein sequence ID" value="CAB4699371.1"/>
    <property type="molecule type" value="Genomic_DNA"/>
</dbReference>
<dbReference type="PANTHER" id="PTHR43542">
    <property type="entry name" value="METHYLTRANSFERASE"/>
    <property type="match status" value="1"/>
</dbReference>
<proteinExistence type="predicted"/>
<dbReference type="PROSITE" id="PS00092">
    <property type="entry name" value="N6_MTASE"/>
    <property type="match status" value="1"/>
</dbReference>
<keyword evidence="1" id="KW-0489">Methyltransferase</keyword>
<dbReference type="EMBL" id="CAEZXB010000018">
    <property type="protein sequence ID" value="CAB4679132.1"/>
    <property type="molecule type" value="Genomic_DNA"/>
</dbReference>
<dbReference type="InterPro" id="IPR004398">
    <property type="entry name" value="RNA_MeTrfase_RsmD"/>
</dbReference>
<dbReference type="SUPFAM" id="SSF53335">
    <property type="entry name" value="S-adenosyl-L-methionine-dependent methyltransferases"/>
    <property type="match status" value="1"/>
</dbReference>
<reference evidence="5" key="1">
    <citation type="submission" date="2020-05" db="EMBL/GenBank/DDBJ databases">
        <authorList>
            <person name="Chiriac C."/>
            <person name="Salcher M."/>
            <person name="Ghai R."/>
            <person name="Kavagutti S V."/>
        </authorList>
    </citation>
    <scope>NUCLEOTIDE SEQUENCE</scope>
</reference>
<dbReference type="GO" id="GO:0031167">
    <property type="term" value="P:rRNA methylation"/>
    <property type="evidence" value="ECO:0007669"/>
    <property type="project" value="InterPro"/>
</dbReference>
<dbReference type="CDD" id="cd02440">
    <property type="entry name" value="AdoMet_MTases"/>
    <property type="match status" value="1"/>
</dbReference>
<gene>
    <name evidence="4" type="ORF">UFOPK2342_01010</name>
    <name evidence="5" type="ORF">UFOPK2423_01085</name>
</gene>
<evidence type="ECO:0000313" key="4">
    <source>
        <dbReference type="EMBL" id="CAB4679132.1"/>
    </source>
</evidence>
<dbReference type="NCBIfam" id="TIGR00095">
    <property type="entry name" value="16S rRNA (guanine(966)-N(2))-methyltransferase RsmD"/>
    <property type="match status" value="1"/>
</dbReference>
<dbReference type="PANTHER" id="PTHR43542:SF1">
    <property type="entry name" value="METHYLTRANSFERASE"/>
    <property type="match status" value="1"/>
</dbReference>
<evidence type="ECO:0000256" key="1">
    <source>
        <dbReference type="ARBA" id="ARBA00022603"/>
    </source>
</evidence>
<organism evidence="5">
    <name type="scientific">freshwater metagenome</name>
    <dbReference type="NCBI Taxonomy" id="449393"/>
    <lineage>
        <taxon>unclassified sequences</taxon>
        <taxon>metagenomes</taxon>
        <taxon>ecological metagenomes</taxon>
    </lineage>
</organism>
<dbReference type="InterPro" id="IPR002052">
    <property type="entry name" value="DNA_methylase_N6_adenine_CS"/>
</dbReference>
<dbReference type="InterPro" id="IPR029063">
    <property type="entry name" value="SAM-dependent_MTases_sf"/>
</dbReference>
<dbReference type="Gene3D" id="3.40.50.150">
    <property type="entry name" value="Vaccinia Virus protein VP39"/>
    <property type="match status" value="1"/>
</dbReference>
<dbReference type="GO" id="GO:0003676">
    <property type="term" value="F:nucleic acid binding"/>
    <property type="evidence" value="ECO:0007669"/>
    <property type="project" value="InterPro"/>
</dbReference>
<evidence type="ECO:0000256" key="3">
    <source>
        <dbReference type="SAM" id="MobiDB-lite"/>
    </source>
</evidence>
<dbReference type="Pfam" id="PF03602">
    <property type="entry name" value="Cons_hypoth95"/>
    <property type="match status" value="1"/>
</dbReference>
<evidence type="ECO:0000313" key="5">
    <source>
        <dbReference type="EMBL" id="CAB4699371.1"/>
    </source>
</evidence>
<feature type="region of interest" description="Disordered" evidence="3">
    <location>
        <begin position="1"/>
        <end position="26"/>
    </location>
</feature>
<dbReference type="AlphaFoldDB" id="A0A6J6PIS0"/>
<dbReference type="GO" id="GO:0008168">
    <property type="term" value="F:methyltransferase activity"/>
    <property type="evidence" value="ECO:0007669"/>
    <property type="project" value="UniProtKB-KW"/>
</dbReference>
<evidence type="ECO:0000256" key="2">
    <source>
        <dbReference type="ARBA" id="ARBA00022679"/>
    </source>
</evidence>